<evidence type="ECO:0000313" key="2">
    <source>
        <dbReference type="Proteomes" id="UP000612329"/>
    </source>
</evidence>
<sequence length="139" mass="16471">MTYKYSICHPEKENIEYHNSSISGDEVIEIAKNYPWIEKLKFSDSLNPKNIYYNPSLDFTCIENGKSFCMTANYDKNQNLEFSLWYNRLKKVKVLFGLLGEKEKMVVDDVWGFCIEKSLIYLEHFVNGNHSMIEKLYKK</sequence>
<reference evidence="1" key="1">
    <citation type="journal article" date="2014" name="Int. J. Syst. Evol. Microbiol.">
        <title>Complete genome sequence of Corynebacterium casei LMG S-19264T (=DSM 44701T), isolated from a smear-ripened cheese.</title>
        <authorList>
            <consortium name="US DOE Joint Genome Institute (JGI-PGF)"/>
            <person name="Walter F."/>
            <person name="Albersmeier A."/>
            <person name="Kalinowski J."/>
            <person name="Ruckert C."/>
        </authorList>
    </citation>
    <scope>NUCLEOTIDE SEQUENCE</scope>
    <source>
        <strain evidence="1">JCM 12862</strain>
    </source>
</reference>
<dbReference type="AlphaFoldDB" id="A0A8J3FIK3"/>
<protein>
    <submittedName>
        <fullName evidence="1">Uncharacterized protein</fullName>
    </submittedName>
</protein>
<reference evidence="1" key="2">
    <citation type="submission" date="2020-09" db="EMBL/GenBank/DDBJ databases">
        <authorList>
            <person name="Sun Q."/>
            <person name="Ohkuma M."/>
        </authorList>
    </citation>
    <scope>NUCLEOTIDE SEQUENCE</scope>
    <source>
        <strain evidence="1">JCM 12862</strain>
    </source>
</reference>
<accession>A0A8J3FIK3</accession>
<proteinExistence type="predicted"/>
<dbReference type="RefSeq" id="WP_188654465.1">
    <property type="nucleotide sequence ID" value="NZ_BMNR01000008.1"/>
</dbReference>
<name>A0A8J3FIK3_9FLAO</name>
<comment type="caution">
    <text evidence="1">The sequence shown here is derived from an EMBL/GenBank/DDBJ whole genome shotgun (WGS) entry which is preliminary data.</text>
</comment>
<gene>
    <name evidence="1" type="ORF">GCM10007962_29010</name>
</gene>
<dbReference type="EMBL" id="BMNR01000008">
    <property type="protein sequence ID" value="GGK32908.1"/>
    <property type="molecule type" value="Genomic_DNA"/>
</dbReference>
<evidence type="ECO:0000313" key="1">
    <source>
        <dbReference type="EMBL" id="GGK32908.1"/>
    </source>
</evidence>
<dbReference type="Proteomes" id="UP000612329">
    <property type="component" value="Unassembled WGS sequence"/>
</dbReference>
<keyword evidence="2" id="KW-1185">Reference proteome</keyword>
<organism evidence="1 2">
    <name type="scientific">Yeosuana aromativorans</name>
    <dbReference type="NCBI Taxonomy" id="288019"/>
    <lineage>
        <taxon>Bacteria</taxon>
        <taxon>Pseudomonadati</taxon>
        <taxon>Bacteroidota</taxon>
        <taxon>Flavobacteriia</taxon>
        <taxon>Flavobacteriales</taxon>
        <taxon>Flavobacteriaceae</taxon>
        <taxon>Yeosuana</taxon>
    </lineage>
</organism>